<dbReference type="PROSITE" id="PS01031">
    <property type="entry name" value="SHSP"/>
    <property type="match status" value="1"/>
</dbReference>
<name>A0ABV7VAH7_9PROT</name>
<comment type="caution">
    <text evidence="4">The sequence shown here is derived from an EMBL/GenBank/DDBJ whole genome shotgun (WGS) entry which is preliminary data.</text>
</comment>
<evidence type="ECO:0000256" key="2">
    <source>
        <dbReference type="RuleBase" id="RU003616"/>
    </source>
</evidence>
<dbReference type="Gene3D" id="2.60.40.790">
    <property type="match status" value="1"/>
</dbReference>
<gene>
    <name evidence="4" type="ORF">ACFOOQ_02825</name>
</gene>
<dbReference type="EMBL" id="JBHRYJ010000001">
    <property type="protein sequence ID" value="MFC3674459.1"/>
    <property type="molecule type" value="Genomic_DNA"/>
</dbReference>
<dbReference type="PANTHER" id="PTHR11527">
    <property type="entry name" value="HEAT-SHOCK PROTEIN 20 FAMILY MEMBER"/>
    <property type="match status" value="1"/>
</dbReference>
<evidence type="ECO:0000256" key="1">
    <source>
        <dbReference type="PROSITE-ProRule" id="PRU00285"/>
    </source>
</evidence>
<dbReference type="Pfam" id="PF00011">
    <property type="entry name" value="HSP20"/>
    <property type="match status" value="1"/>
</dbReference>
<feature type="domain" description="SHSP" evidence="3">
    <location>
        <begin position="37"/>
        <end position="151"/>
    </location>
</feature>
<evidence type="ECO:0000259" key="3">
    <source>
        <dbReference type="PROSITE" id="PS01031"/>
    </source>
</evidence>
<accession>A0ABV7VAH7</accession>
<dbReference type="Proteomes" id="UP001595711">
    <property type="component" value="Unassembled WGS sequence"/>
</dbReference>
<dbReference type="InterPro" id="IPR008978">
    <property type="entry name" value="HSP20-like_chaperone"/>
</dbReference>
<dbReference type="RefSeq" id="WP_379721472.1">
    <property type="nucleotide sequence ID" value="NZ_JBHRYJ010000001.1"/>
</dbReference>
<sequence length="151" mass="16817">MADTQLVPHDPFESLHKQVDRLFGSFFNDFSIPKLQLRNGDLVPKLDFKETDKAYQIDIELPGIPAKDVEISVAKGILTVKGEKKGESEEKRKDYIRIERSYGCFERSLALPEDADDAKIEAASRDGVLTVTVTKKAGTAHATRKIEVKAA</sequence>
<comment type="similarity">
    <text evidence="1 2">Belongs to the small heat shock protein (HSP20) family.</text>
</comment>
<dbReference type="InterPro" id="IPR002068">
    <property type="entry name" value="A-crystallin/Hsp20_dom"/>
</dbReference>
<organism evidence="4 5">
    <name type="scientific">Ferrovibrio xuzhouensis</name>
    <dbReference type="NCBI Taxonomy" id="1576914"/>
    <lineage>
        <taxon>Bacteria</taxon>
        <taxon>Pseudomonadati</taxon>
        <taxon>Pseudomonadota</taxon>
        <taxon>Alphaproteobacteria</taxon>
        <taxon>Rhodospirillales</taxon>
        <taxon>Rhodospirillaceae</taxon>
        <taxon>Ferrovibrio</taxon>
    </lineage>
</organism>
<proteinExistence type="inferred from homology"/>
<evidence type="ECO:0000313" key="4">
    <source>
        <dbReference type="EMBL" id="MFC3674459.1"/>
    </source>
</evidence>
<dbReference type="CDD" id="cd06464">
    <property type="entry name" value="ACD_sHsps-like"/>
    <property type="match status" value="1"/>
</dbReference>
<dbReference type="InterPro" id="IPR031107">
    <property type="entry name" value="Small_HSP"/>
</dbReference>
<protein>
    <submittedName>
        <fullName evidence="4">Hsp20/alpha crystallin family protein</fullName>
    </submittedName>
</protein>
<evidence type="ECO:0000313" key="5">
    <source>
        <dbReference type="Proteomes" id="UP001595711"/>
    </source>
</evidence>
<dbReference type="SUPFAM" id="SSF49764">
    <property type="entry name" value="HSP20-like chaperones"/>
    <property type="match status" value="1"/>
</dbReference>
<keyword evidence="5" id="KW-1185">Reference proteome</keyword>
<reference evidence="5" key="1">
    <citation type="journal article" date="2019" name="Int. J. Syst. Evol. Microbiol.">
        <title>The Global Catalogue of Microorganisms (GCM) 10K type strain sequencing project: providing services to taxonomists for standard genome sequencing and annotation.</title>
        <authorList>
            <consortium name="The Broad Institute Genomics Platform"/>
            <consortium name="The Broad Institute Genome Sequencing Center for Infectious Disease"/>
            <person name="Wu L."/>
            <person name="Ma J."/>
        </authorList>
    </citation>
    <scope>NUCLEOTIDE SEQUENCE [LARGE SCALE GENOMIC DNA]</scope>
    <source>
        <strain evidence="5">KCTC 42182</strain>
    </source>
</reference>